<feature type="region of interest" description="Disordered" evidence="1">
    <location>
        <begin position="199"/>
        <end position="228"/>
    </location>
</feature>
<keyword evidence="2" id="KW-0812">Transmembrane</keyword>
<feature type="region of interest" description="Disordered" evidence="1">
    <location>
        <begin position="1"/>
        <end position="143"/>
    </location>
</feature>
<dbReference type="PROSITE" id="PS50234">
    <property type="entry name" value="VWFA"/>
    <property type="match status" value="1"/>
</dbReference>
<feature type="compositionally biased region" description="Pro residues" evidence="1">
    <location>
        <begin position="114"/>
        <end position="129"/>
    </location>
</feature>
<dbReference type="InterPro" id="IPR036465">
    <property type="entry name" value="vWFA_dom_sf"/>
</dbReference>
<evidence type="ECO:0000256" key="1">
    <source>
        <dbReference type="SAM" id="MobiDB-lite"/>
    </source>
</evidence>
<feature type="transmembrane region" description="Helical" evidence="2">
    <location>
        <begin position="152"/>
        <end position="176"/>
    </location>
</feature>
<protein>
    <submittedName>
        <fullName evidence="4">von Willebrand factor type A domain protein</fullName>
    </submittedName>
</protein>
<keyword evidence="2" id="KW-1133">Transmembrane helix</keyword>
<evidence type="ECO:0000256" key="2">
    <source>
        <dbReference type="SAM" id="Phobius"/>
    </source>
</evidence>
<dbReference type="CDD" id="cd00198">
    <property type="entry name" value="vWFA"/>
    <property type="match status" value="1"/>
</dbReference>
<dbReference type="Pfam" id="PF00092">
    <property type="entry name" value="VWA"/>
    <property type="match status" value="1"/>
</dbReference>
<feature type="compositionally biased region" description="Low complexity" evidence="1">
    <location>
        <begin position="15"/>
        <end position="24"/>
    </location>
</feature>
<dbReference type="RefSeq" id="WP_148598394.1">
    <property type="nucleotide sequence ID" value="NZ_CP042997.1"/>
</dbReference>
<evidence type="ECO:0000259" key="3">
    <source>
        <dbReference type="PROSITE" id="PS50234"/>
    </source>
</evidence>
<feature type="compositionally biased region" description="Low complexity" evidence="1">
    <location>
        <begin position="93"/>
        <end position="113"/>
    </location>
</feature>
<dbReference type="SUPFAM" id="SSF53300">
    <property type="entry name" value="vWA-like"/>
    <property type="match status" value="1"/>
</dbReference>
<dbReference type="PANTHER" id="PTHR24216">
    <property type="entry name" value="PAXILLIN-RELATED"/>
    <property type="match status" value="1"/>
</dbReference>
<reference evidence="4 5" key="1">
    <citation type="submission" date="2019-08" db="EMBL/GenBank/DDBJ databases">
        <title>Deep-cultivation of Planctomycetes and their phenomic and genomic characterization uncovers novel biology.</title>
        <authorList>
            <person name="Wiegand S."/>
            <person name="Jogler M."/>
            <person name="Boedeker C."/>
            <person name="Pinto D."/>
            <person name="Vollmers J."/>
            <person name="Rivas-Marin E."/>
            <person name="Kohn T."/>
            <person name="Peeters S.H."/>
            <person name="Heuer A."/>
            <person name="Rast P."/>
            <person name="Oberbeckmann S."/>
            <person name="Bunk B."/>
            <person name="Jeske O."/>
            <person name="Meyerdierks A."/>
            <person name="Storesund J.E."/>
            <person name="Kallscheuer N."/>
            <person name="Luecker S."/>
            <person name="Lage O.M."/>
            <person name="Pohl T."/>
            <person name="Merkel B.J."/>
            <person name="Hornburger P."/>
            <person name="Mueller R.-W."/>
            <person name="Bruemmer F."/>
            <person name="Labrenz M."/>
            <person name="Spormann A.M."/>
            <person name="Op den Camp H."/>
            <person name="Overmann J."/>
            <person name="Amann R."/>
            <person name="Jetten M.S.M."/>
            <person name="Mascher T."/>
            <person name="Medema M.H."/>
            <person name="Devos D.P."/>
            <person name="Kaster A.-K."/>
            <person name="Ovreas L."/>
            <person name="Rohde M."/>
            <person name="Galperin M.Y."/>
            <person name="Jogler C."/>
        </authorList>
    </citation>
    <scope>NUCLEOTIDE SEQUENCE [LARGE SCALE GENOMIC DNA]</scope>
    <source>
        <strain evidence="4 5">OJF2</strain>
    </source>
</reference>
<feature type="compositionally biased region" description="Pro residues" evidence="1">
    <location>
        <begin position="46"/>
        <end position="55"/>
    </location>
</feature>
<accession>A0A5B9WED9</accession>
<feature type="compositionally biased region" description="Pro residues" evidence="1">
    <location>
        <begin position="74"/>
        <end position="92"/>
    </location>
</feature>
<evidence type="ECO:0000313" key="5">
    <source>
        <dbReference type="Proteomes" id="UP000324233"/>
    </source>
</evidence>
<gene>
    <name evidence="4" type="ORF">OJF2_76380</name>
</gene>
<keyword evidence="2" id="KW-0472">Membrane</keyword>
<dbReference type="PANTHER" id="PTHR24216:SF65">
    <property type="entry name" value="PAXILLIN-LIKE PROTEIN 1"/>
    <property type="match status" value="1"/>
</dbReference>
<organism evidence="4 5">
    <name type="scientific">Aquisphaera giovannonii</name>
    <dbReference type="NCBI Taxonomy" id="406548"/>
    <lineage>
        <taxon>Bacteria</taxon>
        <taxon>Pseudomonadati</taxon>
        <taxon>Planctomycetota</taxon>
        <taxon>Planctomycetia</taxon>
        <taxon>Isosphaerales</taxon>
        <taxon>Isosphaeraceae</taxon>
        <taxon>Aquisphaera</taxon>
    </lineage>
</organism>
<evidence type="ECO:0000313" key="4">
    <source>
        <dbReference type="EMBL" id="QEH39026.1"/>
    </source>
</evidence>
<dbReference type="AlphaFoldDB" id="A0A5B9WED9"/>
<proteinExistence type="predicted"/>
<name>A0A5B9WED9_9BACT</name>
<dbReference type="KEGG" id="agv:OJF2_76380"/>
<feature type="region of interest" description="Disordered" evidence="1">
    <location>
        <begin position="261"/>
        <end position="285"/>
    </location>
</feature>
<feature type="domain" description="VWFA" evidence="3">
    <location>
        <begin position="341"/>
        <end position="481"/>
    </location>
</feature>
<dbReference type="EMBL" id="CP042997">
    <property type="protein sequence ID" value="QEH39026.1"/>
    <property type="molecule type" value="Genomic_DNA"/>
</dbReference>
<dbReference type="OrthoDB" id="239512at2"/>
<keyword evidence="5" id="KW-1185">Reference proteome</keyword>
<dbReference type="InterPro" id="IPR002035">
    <property type="entry name" value="VWF_A"/>
</dbReference>
<dbReference type="Proteomes" id="UP000324233">
    <property type="component" value="Chromosome"/>
</dbReference>
<dbReference type="PRINTS" id="PR01217">
    <property type="entry name" value="PRICHEXTENSN"/>
</dbReference>
<dbReference type="Gene3D" id="3.40.50.410">
    <property type="entry name" value="von Willebrand factor, type A domain"/>
    <property type="match status" value="1"/>
</dbReference>
<sequence>MDLRFPAPSSDDLIPTGPGAGATPSPAPDRAQARVQGRGDGKAAAPPSPPAPPRPAFDAEGRTMITAVPAYRPATPPPPPASTAPSPSPTPELPSAASPAAAPPDGAAAGPASTEPPAPAPEPPAPTPAPSEAAPKGPRLHPRRRRRVPLRLLVPAWIVSLTVHVVVLAALAAATFSAQDSARKPVNIDSALAGYRNGEREDMPILADPTNGPRDQAVGDEHADAGSPPEVIEMAEGGSEGDDGGGGTVVAAAFGGGVPTATPRVRGAGKKSVKEGSGAGDMDVEGLRRSPISMVPVVPNADLGGGGGIGGDPTFDVQGIGPALDQIAREILRHLKEHKVTVVWLFDESISMQDDQKTILEKFDRVSSELKKNLEPGKKSAGALNHAIVGFGLETEVILRKPTLDIDEIGRAIKRLRTDMTGVENTMKAIRETVEAFSGLIGKDRKMLLILVTDESGDDGADVEEARQALRKYKVPLYVIGRQSLFGYPHAHHRFVDKVTNDVYYPIIHRGPETADVEIFQWDGLYDRWDEQPSGFAPWELARLTSESNGIYFLLPSEEFMRVRRREQAYSSVRLKEYMPEYDNRLTYVQNRTASELRRTLYQVVTQTKAFTYERNFSIDPAELVRLAAQEGDKATVKLNALLEVQKLLERMKPLRDREPEKRWQAHYDLVLGQTVAFQVKAYEYRALMAGMIRKPPTPSKKPTPDLAITFVVDHSHEPVASKDETAKKYLEAKRLLEDVIKGHPNTPWADLAQDTIDRGFSVKLNEWHHNPKFTEREQFVPKY</sequence>